<proteinExistence type="inferred from homology"/>
<dbReference type="GO" id="GO:0010468">
    <property type="term" value="P:regulation of gene expression"/>
    <property type="evidence" value="ECO:0007669"/>
    <property type="project" value="TreeGrafter"/>
</dbReference>
<dbReference type="GO" id="GO:0031490">
    <property type="term" value="F:chromatin DNA binding"/>
    <property type="evidence" value="ECO:0007669"/>
    <property type="project" value="TreeGrafter"/>
</dbReference>
<evidence type="ECO:0000256" key="2">
    <source>
        <dbReference type="ARBA" id="ARBA00023242"/>
    </source>
</evidence>
<keyword evidence="2" id="KW-0539">Nucleus</keyword>
<keyword evidence="6" id="KW-1185">Reference proteome</keyword>
<dbReference type="Gene3D" id="2.60.120.650">
    <property type="entry name" value="Cupin"/>
    <property type="match status" value="1"/>
</dbReference>
<evidence type="ECO:0000313" key="5">
    <source>
        <dbReference type="EMBL" id="PIC36874.1"/>
    </source>
</evidence>
<dbReference type="AlphaFoldDB" id="A0A2G5UBH0"/>
<dbReference type="PANTHER" id="PTHR14017:SF29">
    <property type="entry name" value="LYSINE-SPECIFIC DEMETHYLASE JMJD-3.1"/>
    <property type="match status" value="1"/>
</dbReference>
<dbReference type="GO" id="GO:0044666">
    <property type="term" value="C:MLL3/4 complex"/>
    <property type="evidence" value="ECO:0007669"/>
    <property type="project" value="TreeGrafter"/>
</dbReference>
<gene>
    <name evidence="5" type="primary">Cnig_chr_IV.g15710</name>
    <name evidence="5" type="ORF">B9Z55_015710</name>
</gene>
<dbReference type="Pfam" id="PF02373">
    <property type="entry name" value="JmjC"/>
    <property type="match status" value="1"/>
</dbReference>
<comment type="caution">
    <text evidence="5">The sequence shown here is derived from an EMBL/GenBank/DDBJ whole genome shotgun (WGS) entry which is preliminary data.</text>
</comment>
<accession>A0A2G5UBH0</accession>
<evidence type="ECO:0000313" key="6">
    <source>
        <dbReference type="Proteomes" id="UP000230233"/>
    </source>
</evidence>
<evidence type="ECO:0000256" key="3">
    <source>
        <dbReference type="ARBA" id="ARBA00034483"/>
    </source>
</evidence>
<organism evidence="5 6">
    <name type="scientific">Caenorhabditis nigoni</name>
    <dbReference type="NCBI Taxonomy" id="1611254"/>
    <lineage>
        <taxon>Eukaryota</taxon>
        <taxon>Metazoa</taxon>
        <taxon>Ecdysozoa</taxon>
        <taxon>Nematoda</taxon>
        <taxon>Chromadorea</taxon>
        <taxon>Rhabditida</taxon>
        <taxon>Rhabditina</taxon>
        <taxon>Rhabditomorpha</taxon>
        <taxon>Rhabditoidea</taxon>
        <taxon>Rhabditidae</taxon>
        <taxon>Peloderinae</taxon>
        <taxon>Caenorhabditis</taxon>
    </lineage>
</organism>
<dbReference type="GO" id="GO:0071558">
    <property type="term" value="F:histone H3K27me2/H3K27me3 demethylase activity"/>
    <property type="evidence" value="ECO:0007669"/>
    <property type="project" value="TreeGrafter"/>
</dbReference>
<dbReference type="EMBL" id="PDUG01000004">
    <property type="protein sequence ID" value="PIC36874.1"/>
    <property type="molecule type" value="Genomic_DNA"/>
</dbReference>
<reference evidence="6" key="1">
    <citation type="submission" date="2017-10" db="EMBL/GenBank/DDBJ databases">
        <title>Rapid genome shrinkage in a self-fertile nematode reveals novel sperm competition proteins.</title>
        <authorList>
            <person name="Yin D."/>
            <person name="Schwarz E.M."/>
            <person name="Thomas C.G."/>
            <person name="Felde R.L."/>
            <person name="Korf I.F."/>
            <person name="Cutter A.D."/>
            <person name="Schartner C.M."/>
            <person name="Ralston E.J."/>
            <person name="Meyer B.J."/>
            <person name="Haag E.S."/>
        </authorList>
    </citation>
    <scope>NUCLEOTIDE SEQUENCE [LARGE SCALE GENOMIC DNA]</scope>
    <source>
        <strain evidence="6">JU1422</strain>
    </source>
</reference>
<name>A0A2G5UBH0_9PELO</name>
<sequence>MQLLIEPPDHKLNFLQNDNVFFFRFNFSFIFPLLVGETLDKSEHNRLTGYGSGSTAVVKCHVITDGFPVFTIKTADGRTLVGNDAELRILDQLPSFMQATNRGNLLAHVHEDVFGVNKVQLYSKFIGSLTAAHMENSLMASINWNVGPASCIWYAIPYEYRKQIEV</sequence>
<evidence type="ECO:0000256" key="1">
    <source>
        <dbReference type="ARBA" id="ARBA00004123"/>
    </source>
</evidence>
<dbReference type="InterPro" id="IPR003347">
    <property type="entry name" value="JmjC_dom"/>
</dbReference>
<evidence type="ECO:0000259" key="4">
    <source>
        <dbReference type="PROSITE" id="PS51184"/>
    </source>
</evidence>
<protein>
    <recommendedName>
        <fullName evidence="4">JmjC domain-containing protein</fullName>
    </recommendedName>
</protein>
<comment type="subcellular location">
    <subcellularLocation>
        <location evidence="1">Nucleus</location>
    </subcellularLocation>
</comment>
<dbReference type="Proteomes" id="UP000230233">
    <property type="component" value="Chromosome IV"/>
</dbReference>
<dbReference type="STRING" id="1611254.A0A2G5UBH0"/>
<dbReference type="OrthoDB" id="5876455at2759"/>
<dbReference type="InterPro" id="IPR051630">
    <property type="entry name" value="Corepressor-Demethylase"/>
</dbReference>
<comment type="similarity">
    <text evidence="3">Belongs to the UTX family.</text>
</comment>
<dbReference type="PROSITE" id="PS51184">
    <property type="entry name" value="JMJC"/>
    <property type="match status" value="1"/>
</dbReference>
<dbReference type="PANTHER" id="PTHR14017">
    <property type="entry name" value="LYSINE-SPECIFIC DEMETHYLASE"/>
    <property type="match status" value="1"/>
</dbReference>
<dbReference type="GO" id="GO:0000978">
    <property type="term" value="F:RNA polymerase II cis-regulatory region sequence-specific DNA binding"/>
    <property type="evidence" value="ECO:0007669"/>
    <property type="project" value="TreeGrafter"/>
</dbReference>
<feature type="domain" description="JmjC" evidence="4">
    <location>
        <begin position="82"/>
        <end position="166"/>
    </location>
</feature>